<gene>
    <name evidence="1" type="ORF">SAMN05216233_11917</name>
</gene>
<organism evidence="1 2">
    <name type="scientific">Desulfoluna spongiiphila</name>
    <dbReference type="NCBI Taxonomy" id="419481"/>
    <lineage>
        <taxon>Bacteria</taxon>
        <taxon>Pseudomonadati</taxon>
        <taxon>Thermodesulfobacteriota</taxon>
        <taxon>Desulfobacteria</taxon>
        <taxon>Desulfobacterales</taxon>
        <taxon>Desulfolunaceae</taxon>
        <taxon>Desulfoluna</taxon>
    </lineage>
</organism>
<dbReference type="AlphaFoldDB" id="A0A1G5IC96"/>
<name>A0A1G5IC96_9BACT</name>
<dbReference type="RefSeq" id="WP_092213647.1">
    <property type="nucleotide sequence ID" value="NZ_FMUX01000019.1"/>
</dbReference>
<accession>A0A1G5IC96</accession>
<reference evidence="1 2" key="1">
    <citation type="submission" date="2016-10" db="EMBL/GenBank/DDBJ databases">
        <authorList>
            <person name="de Groot N.N."/>
        </authorList>
    </citation>
    <scope>NUCLEOTIDE SEQUENCE [LARGE SCALE GENOMIC DNA]</scope>
    <source>
        <strain evidence="1 2">AA1</strain>
    </source>
</reference>
<evidence type="ECO:0000313" key="1">
    <source>
        <dbReference type="EMBL" id="SCY73765.1"/>
    </source>
</evidence>
<protein>
    <submittedName>
        <fullName evidence="1">Uncharacterized protein</fullName>
    </submittedName>
</protein>
<proteinExistence type="predicted"/>
<sequence length="128" mass="14309">MQSSLDLDTIWSEAVKGAKDLGLDGLHVKVMGATTEAVFFDRRWCAGNVIPFMTGEEEPGYLAGFAETVGDGIRVELLFEKGRRIPAESMLRKRIVFLKGLIVTRMSQFGFSKNQKNAWGSSWLYDTL</sequence>
<dbReference type="EMBL" id="FMUX01000019">
    <property type="protein sequence ID" value="SCY73765.1"/>
    <property type="molecule type" value="Genomic_DNA"/>
</dbReference>
<keyword evidence="2" id="KW-1185">Reference proteome</keyword>
<dbReference type="Proteomes" id="UP000198870">
    <property type="component" value="Unassembled WGS sequence"/>
</dbReference>
<evidence type="ECO:0000313" key="2">
    <source>
        <dbReference type="Proteomes" id="UP000198870"/>
    </source>
</evidence>